<proteinExistence type="predicted"/>
<dbReference type="EMBL" id="OZ034814">
    <property type="protein sequence ID" value="CAL1361761.1"/>
    <property type="molecule type" value="Genomic_DNA"/>
</dbReference>
<sequence>MEKQVLSGPNRRAPILFFNPYLKSMFNHRRLLSPLPPRRPDMLSKMKNSSKCFDSARLQCRRHSRQELHSIISYFEYDGGEKQGRFEIESGRRLDFLAGVL</sequence>
<gene>
    <name evidence="1" type="ORF">LTRI10_LOCUS9123</name>
</gene>
<dbReference type="AlphaFoldDB" id="A0AAV2D037"/>
<protein>
    <submittedName>
        <fullName evidence="1">Uncharacterized protein</fullName>
    </submittedName>
</protein>
<organism evidence="1 2">
    <name type="scientific">Linum trigynum</name>
    <dbReference type="NCBI Taxonomy" id="586398"/>
    <lineage>
        <taxon>Eukaryota</taxon>
        <taxon>Viridiplantae</taxon>
        <taxon>Streptophyta</taxon>
        <taxon>Embryophyta</taxon>
        <taxon>Tracheophyta</taxon>
        <taxon>Spermatophyta</taxon>
        <taxon>Magnoliopsida</taxon>
        <taxon>eudicotyledons</taxon>
        <taxon>Gunneridae</taxon>
        <taxon>Pentapetalae</taxon>
        <taxon>rosids</taxon>
        <taxon>fabids</taxon>
        <taxon>Malpighiales</taxon>
        <taxon>Linaceae</taxon>
        <taxon>Linum</taxon>
    </lineage>
</organism>
<evidence type="ECO:0000313" key="1">
    <source>
        <dbReference type="EMBL" id="CAL1361761.1"/>
    </source>
</evidence>
<reference evidence="1 2" key="1">
    <citation type="submission" date="2024-04" db="EMBL/GenBank/DDBJ databases">
        <authorList>
            <person name="Fracassetti M."/>
        </authorList>
    </citation>
    <scope>NUCLEOTIDE SEQUENCE [LARGE SCALE GENOMIC DNA]</scope>
</reference>
<accession>A0AAV2D037</accession>
<evidence type="ECO:0000313" key="2">
    <source>
        <dbReference type="Proteomes" id="UP001497516"/>
    </source>
</evidence>
<dbReference type="Proteomes" id="UP001497516">
    <property type="component" value="Chromosome 10"/>
</dbReference>
<keyword evidence="2" id="KW-1185">Reference proteome</keyword>
<name>A0AAV2D037_9ROSI</name>